<organism evidence="2">
    <name type="scientific">marine sediment metagenome</name>
    <dbReference type="NCBI Taxonomy" id="412755"/>
    <lineage>
        <taxon>unclassified sequences</taxon>
        <taxon>metagenomes</taxon>
        <taxon>ecological metagenomes</taxon>
    </lineage>
</organism>
<dbReference type="SUPFAM" id="SSF52540">
    <property type="entry name" value="P-loop containing nucleoside triphosphate hydrolases"/>
    <property type="match status" value="1"/>
</dbReference>
<sequence>MVGDRLIFTSLHYTKAKLILPEFLKFYKGKSKVILAIGAISGVGKSEVAALVQEYLFYQANLHIKIIHIDDFYSTFWGNRNEVRRKTKIIGKEEISWDKINKIFSDFRAGKRKLYIQRIHKFLNSIEYSISSGRNIDILIIEGLYACYADADYRVYLDGTTSDTYQFRKGRGKENPDNKFRKFVVEREAACVRQSKKYADLIIPWECEADEKTFQK</sequence>
<dbReference type="InterPro" id="IPR027417">
    <property type="entry name" value="P-loop_NTPase"/>
</dbReference>
<accession>A0A0F9U687</accession>
<proteinExistence type="predicted"/>
<dbReference type="Pfam" id="PF00485">
    <property type="entry name" value="PRK"/>
    <property type="match status" value="1"/>
</dbReference>
<reference evidence="2" key="1">
    <citation type="journal article" date="2015" name="Nature">
        <title>Complex archaea that bridge the gap between prokaryotes and eukaryotes.</title>
        <authorList>
            <person name="Spang A."/>
            <person name="Saw J.H."/>
            <person name="Jorgensen S.L."/>
            <person name="Zaremba-Niedzwiedzka K."/>
            <person name="Martijn J."/>
            <person name="Lind A.E."/>
            <person name="van Eijk R."/>
            <person name="Schleper C."/>
            <person name="Guy L."/>
            <person name="Ettema T.J."/>
        </authorList>
    </citation>
    <scope>NUCLEOTIDE SEQUENCE</scope>
</reference>
<dbReference type="PRINTS" id="PR00988">
    <property type="entry name" value="URIDINKINASE"/>
</dbReference>
<protein>
    <recommendedName>
        <fullName evidence="1">Phosphoribulokinase/uridine kinase domain-containing protein</fullName>
    </recommendedName>
</protein>
<comment type="caution">
    <text evidence="2">The sequence shown here is derived from an EMBL/GenBank/DDBJ whole genome shotgun (WGS) entry which is preliminary data.</text>
</comment>
<dbReference type="PANTHER" id="PTHR10285">
    <property type="entry name" value="URIDINE KINASE"/>
    <property type="match status" value="1"/>
</dbReference>
<evidence type="ECO:0000313" key="2">
    <source>
        <dbReference type="EMBL" id="KKN82792.1"/>
    </source>
</evidence>
<evidence type="ECO:0000259" key="1">
    <source>
        <dbReference type="Pfam" id="PF00485"/>
    </source>
</evidence>
<name>A0A0F9U687_9ZZZZ</name>
<dbReference type="GO" id="GO:0016301">
    <property type="term" value="F:kinase activity"/>
    <property type="evidence" value="ECO:0007669"/>
    <property type="project" value="InterPro"/>
</dbReference>
<gene>
    <name evidence="2" type="ORF">LCGC14_0306160</name>
</gene>
<dbReference type="AlphaFoldDB" id="A0A0F9U687"/>
<feature type="domain" description="Phosphoribulokinase/uridine kinase" evidence="1">
    <location>
        <begin position="34"/>
        <end position="158"/>
    </location>
</feature>
<dbReference type="EMBL" id="LAZR01000195">
    <property type="protein sequence ID" value="KKN82792.1"/>
    <property type="molecule type" value="Genomic_DNA"/>
</dbReference>
<dbReference type="Gene3D" id="3.40.50.300">
    <property type="entry name" value="P-loop containing nucleotide triphosphate hydrolases"/>
    <property type="match status" value="1"/>
</dbReference>
<dbReference type="GO" id="GO:0005524">
    <property type="term" value="F:ATP binding"/>
    <property type="evidence" value="ECO:0007669"/>
    <property type="project" value="InterPro"/>
</dbReference>
<dbReference type="InterPro" id="IPR006083">
    <property type="entry name" value="PRK/URK"/>
</dbReference>